<dbReference type="Proteomes" id="UP000482209">
    <property type="component" value="Unassembled WGS sequence"/>
</dbReference>
<evidence type="ECO:0000313" key="3">
    <source>
        <dbReference type="EMBL" id="MSS62346.1"/>
    </source>
</evidence>
<dbReference type="InterPro" id="IPR012349">
    <property type="entry name" value="Split_barrel_FMN-bd"/>
</dbReference>
<protein>
    <submittedName>
        <fullName evidence="3">Flavin reductase family protein</fullName>
    </submittedName>
</protein>
<dbReference type="GO" id="GO:0010181">
    <property type="term" value="F:FMN binding"/>
    <property type="evidence" value="ECO:0007669"/>
    <property type="project" value="InterPro"/>
</dbReference>
<dbReference type="EMBL" id="VUMT01000001">
    <property type="protein sequence ID" value="MSS62346.1"/>
    <property type="molecule type" value="Genomic_DNA"/>
</dbReference>
<keyword evidence="4" id="KW-1185">Reference proteome</keyword>
<dbReference type="SUPFAM" id="SSF50475">
    <property type="entry name" value="FMN-binding split barrel"/>
    <property type="match status" value="1"/>
</dbReference>
<dbReference type="Gene3D" id="2.30.110.10">
    <property type="entry name" value="Electron Transport, Fmn-binding Protein, Chain A"/>
    <property type="match status" value="1"/>
</dbReference>
<reference evidence="3 4" key="1">
    <citation type="submission" date="2019-08" db="EMBL/GenBank/DDBJ databases">
        <title>In-depth cultivation of the pig gut microbiome towards novel bacterial diversity and tailored functional studies.</title>
        <authorList>
            <person name="Wylensek D."/>
            <person name="Hitch T.C.A."/>
            <person name="Clavel T."/>
        </authorList>
    </citation>
    <scope>NUCLEOTIDE SEQUENCE [LARGE SCALE GENOMIC DNA]</scope>
    <source>
        <strain evidence="3 4">WCA-693-APC-MOT-I</strain>
    </source>
</reference>
<proteinExistence type="inferred from homology"/>
<feature type="domain" description="Flavin reductase like" evidence="2">
    <location>
        <begin position="24"/>
        <end position="167"/>
    </location>
</feature>
<accession>A0A6L5XU83</accession>
<dbReference type="RefSeq" id="WP_154515553.1">
    <property type="nucleotide sequence ID" value="NZ_VUMT01000001.1"/>
</dbReference>
<sequence>MHTFQPIPADLFDFNPFQKIGKDWMLITAEKDKKANAMTASWGGIGVMWGKNVAFIVVRDSRYTKEFIDNSDTFSLSFFQDSKDNRIALKYMGSVSGRDEDKIGNVHFHVNHYDGIPFIDEASMVLVCKKMCKQPITQESFIDPTIDEAWYKDKDYHNLYIGEIVKILAR</sequence>
<dbReference type="Pfam" id="PF01613">
    <property type="entry name" value="Flavin_Reduct"/>
    <property type="match status" value="1"/>
</dbReference>
<name>A0A6L5XU83_9FIRM</name>
<comment type="similarity">
    <text evidence="1">Belongs to the flavoredoxin family.</text>
</comment>
<dbReference type="InterPro" id="IPR002563">
    <property type="entry name" value="Flavin_Rdtase-like_dom"/>
</dbReference>
<dbReference type="InterPro" id="IPR052174">
    <property type="entry name" value="Flavoredoxin"/>
</dbReference>
<dbReference type="PANTHER" id="PTHR43567:SF5">
    <property type="entry name" value="HYPOTHETICAL CYTOSOLIC PROTEIN"/>
    <property type="match status" value="1"/>
</dbReference>
<dbReference type="PANTHER" id="PTHR43567">
    <property type="entry name" value="FLAVOREDOXIN-RELATED-RELATED"/>
    <property type="match status" value="1"/>
</dbReference>
<dbReference type="GO" id="GO:0016646">
    <property type="term" value="F:oxidoreductase activity, acting on the CH-NH group of donors, NAD or NADP as acceptor"/>
    <property type="evidence" value="ECO:0007669"/>
    <property type="project" value="UniProtKB-ARBA"/>
</dbReference>
<gene>
    <name evidence="3" type="ORF">FYJ58_00360</name>
</gene>
<dbReference type="AlphaFoldDB" id="A0A6L5XU83"/>
<evidence type="ECO:0000256" key="1">
    <source>
        <dbReference type="ARBA" id="ARBA00038054"/>
    </source>
</evidence>
<organism evidence="3 4">
    <name type="scientific">Velocimicrobium porci</name>
    <dbReference type="NCBI Taxonomy" id="2606634"/>
    <lineage>
        <taxon>Bacteria</taxon>
        <taxon>Bacillati</taxon>
        <taxon>Bacillota</taxon>
        <taxon>Clostridia</taxon>
        <taxon>Lachnospirales</taxon>
        <taxon>Lachnospiraceae</taxon>
        <taxon>Velocimicrobium</taxon>
    </lineage>
</organism>
<evidence type="ECO:0000313" key="4">
    <source>
        <dbReference type="Proteomes" id="UP000482209"/>
    </source>
</evidence>
<evidence type="ECO:0000259" key="2">
    <source>
        <dbReference type="Pfam" id="PF01613"/>
    </source>
</evidence>
<comment type="caution">
    <text evidence="3">The sequence shown here is derived from an EMBL/GenBank/DDBJ whole genome shotgun (WGS) entry which is preliminary data.</text>
</comment>